<protein>
    <submittedName>
        <fullName evidence="2">Uncharacterized protein</fullName>
    </submittedName>
</protein>
<evidence type="ECO:0000256" key="1">
    <source>
        <dbReference type="SAM" id="SignalP"/>
    </source>
</evidence>
<gene>
    <name evidence="2" type="ORF">A2Z21_08230</name>
</gene>
<reference evidence="2 3" key="1">
    <citation type="journal article" date="2016" name="Nat. Commun.">
        <title>Thousands of microbial genomes shed light on interconnected biogeochemical processes in an aquifer system.</title>
        <authorList>
            <person name="Anantharaman K."/>
            <person name="Brown C.T."/>
            <person name="Hug L.A."/>
            <person name="Sharon I."/>
            <person name="Castelle C.J."/>
            <person name="Probst A.J."/>
            <person name="Thomas B.C."/>
            <person name="Singh A."/>
            <person name="Wilkins M.J."/>
            <person name="Karaoz U."/>
            <person name="Brodie E.L."/>
            <person name="Williams K.H."/>
            <person name="Hubbard S.S."/>
            <person name="Banfield J.F."/>
        </authorList>
    </citation>
    <scope>NUCLEOTIDE SEQUENCE [LARGE SCALE GENOMIC DNA]</scope>
    <source>
        <strain evidence="3">RBG_16_55_9</strain>
    </source>
</reference>
<accession>A0A1F5UNL8</accession>
<evidence type="ECO:0000313" key="2">
    <source>
        <dbReference type="EMBL" id="OGF52753.1"/>
    </source>
</evidence>
<dbReference type="EMBL" id="MFGX01000130">
    <property type="protein sequence ID" value="OGF52753.1"/>
    <property type="molecule type" value="Genomic_DNA"/>
</dbReference>
<dbReference type="Proteomes" id="UP000179157">
    <property type="component" value="Unassembled WGS sequence"/>
</dbReference>
<comment type="caution">
    <text evidence="2">The sequence shown here is derived from an EMBL/GenBank/DDBJ whole genome shotgun (WGS) entry which is preliminary data.</text>
</comment>
<organism evidence="2 3">
    <name type="scientific">Fraserbacteria sp. (strain RBG_16_55_9)</name>
    <dbReference type="NCBI Taxonomy" id="1817864"/>
    <lineage>
        <taxon>Bacteria</taxon>
        <taxon>Candidatus Fraseribacteriota</taxon>
    </lineage>
</organism>
<dbReference type="STRING" id="1817864.A2Z21_08230"/>
<keyword evidence="1" id="KW-0732">Signal</keyword>
<evidence type="ECO:0000313" key="3">
    <source>
        <dbReference type="Proteomes" id="UP000179157"/>
    </source>
</evidence>
<feature type="signal peptide" evidence="1">
    <location>
        <begin position="1"/>
        <end position="23"/>
    </location>
</feature>
<proteinExistence type="predicted"/>
<feature type="chain" id="PRO_5009521735" evidence="1">
    <location>
        <begin position="24"/>
        <end position="198"/>
    </location>
</feature>
<sequence>MRRKVLLGLLLPTLIAVVGIGQADPAEQLKQLLLTESQVQEVLGQNWVIVNVDVATGLPADTVSQVGTYKNREVVEQVLDIGLLDFSDEHLSGQFLEAILAAKLVVGMVDIGKDKPEQLPEQLRPETKNVEKVVLVLLDNGLQQLMWKRQTLLTFFRTPLAGQSPLTLEQLIQVANRELTKLLEEFCPKADPKPLYCP</sequence>
<name>A0A1F5UNL8_FRAXR</name>
<dbReference type="AlphaFoldDB" id="A0A1F5UNL8"/>